<dbReference type="AlphaFoldDB" id="A0A0C2MVJ0"/>
<sequence length="104" mass="11484">MLGRSAQYCPWQCVLKLTETTLLKGSQMMWLEVFKPAPVHFCTDFRSTASATVSMYGRDVLRLGAFLQAVKVVQGSHLLKTHPHPQPTRATIPSQHSLAGTSMA</sequence>
<dbReference type="EMBL" id="JWZT01002917">
    <property type="protein sequence ID" value="KII68170.1"/>
    <property type="molecule type" value="Genomic_DNA"/>
</dbReference>
<dbReference type="Proteomes" id="UP000031668">
    <property type="component" value="Unassembled WGS sequence"/>
</dbReference>
<proteinExistence type="predicted"/>
<feature type="region of interest" description="Disordered" evidence="1">
    <location>
        <begin position="81"/>
        <end position="104"/>
    </location>
</feature>
<evidence type="ECO:0000313" key="3">
    <source>
        <dbReference type="Proteomes" id="UP000031668"/>
    </source>
</evidence>
<accession>A0A0C2MVJ0</accession>
<evidence type="ECO:0000256" key="1">
    <source>
        <dbReference type="SAM" id="MobiDB-lite"/>
    </source>
</evidence>
<protein>
    <submittedName>
        <fullName evidence="2">Uncharacterized protein</fullName>
    </submittedName>
</protein>
<organism evidence="2 3">
    <name type="scientific">Thelohanellus kitauei</name>
    <name type="common">Myxosporean</name>
    <dbReference type="NCBI Taxonomy" id="669202"/>
    <lineage>
        <taxon>Eukaryota</taxon>
        <taxon>Metazoa</taxon>
        <taxon>Cnidaria</taxon>
        <taxon>Myxozoa</taxon>
        <taxon>Myxosporea</taxon>
        <taxon>Bivalvulida</taxon>
        <taxon>Platysporina</taxon>
        <taxon>Myxobolidae</taxon>
        <taxon>Thelohanellus</taxon>
    </lineage>
</organism>
<comment type="caution">
    <text evidence="2">The sequence shown here is derived from an EMBL/GenBank/DDBJ whole genome shotgun (WGS) entry which is preliminary data.</text>
</comment>
<keyword evidence="3" id="KW-1185">Reference proteome</keyword>
<gene>
    <name evidence="2" type="ORF">RF11_12970</name>
</gene>
<evidence type="ECO:0000313" key="2">
    <source>
        <dbReference type="EMBL" id="KII68170.1"/>
    </source>
</evidence>
<name>A0A0C2MVJ0_THEKT</name>
<feature type="compositionally biased region" description="Polar residues" evidence="1">
    <location>
        <begin position="88"/>
        <end position="104"/>
    </location>
</feature>
<reference evidence="2 3" key="1">
    <citation type="journal article" date="2014" name="Genome Biol. Evol.">
        <title>The genome of the myxosporean Thelohanellus kitauei shows adaptations to nutrient acquisition within its fish host.</title>
        <authorList>
            <person name="Yang Y."/>
            <person name="Xiong J."/>
            <person name="Zhou Z."/>
            <person name="Huo F."/>
            <person name="Miao W."/>
            <person name="Ran C."/>
            <person name="Liu Y."/>
            <person name="Zhang J."/>
            <person name="Feng J."/>
            <person name="Wang M."/>
            <person name="Wang M."/>
            <person name="Wang L."/>
            <person name="Yao B."/>
        </authorList>
    </citation>
    <scope>NUCLEOTIDE SEQUENCE [LARGE SCALE GENOMIC DNA]</scope>
    <source>
        <strain evidence="2">Wuqing</strain>
    </source>
</reference>